<keyword evidence="2" id="KW-1003">Cell membrane</keyword>
<evidence type="ECO:0000256" key="2">
    <source>
        <dbReference type="ARBA" id="ARBA00022475"/>
    </source>
</evidence>
<feature type="domain" description="Phosphatidic acid phosphatase type 2/haloperoxidase" evidence="9">
    <location>
        <begin position="83"/>
        <end position="220"/>
    </location>
</feature>
<name>A0ABW0FHE0_9MICO</name>
<keyword evidence="5 8" id="KW-1133">Transmembrane helix</keyword>
<feature type="transmembrane region" description="Helical" evidence="8">
    <location>
        <begin position="174"/>
        <end position="193"/>
    </location>
</feature>
<dbReference type="GeneID" id="303298048"/>
<feature type="region of interest" description="Disordered" evidence="7">
    <location>
        <begin position="148"/>
        <end position="171"/>
    </location>
</feature>
<dbReference type="EMBL" id="JBHSLN010000024">
    <property type="protein sequence ID" value="MFC5298026.1"/>
    <property type="molecule type" value="Genomic_DNA"/>
</dbReference>
<keyword evidence="11" id="KW-1185">Reference proteome</keyword>
<evidence type="ECO:0000256" key="4">
    <source>
        <dbReference type="ARBA" id="ARBA00022801"/>
    </source>
</evidence>
<feature type="compositionally biased region" description="Low complexity" evidence="7">
    <location>
        <begin position="254"/>
        <end position="266"/>
    </location>
</feature>
<feature type="transmembrane region" description="Helical" evidence="8">
    <location>
        <begin position="205"/>
        <end position="223"/>
    </location>
</feature>
<evidence type="ECO:0000256" key="6">
    <source>
        <dbReference type="ARBA" id="ARBA00023136"/>
    </source>
</evidence>
<feature type="region of interest" description="Disordered" evidence="7">
    <location>
        <begin position="227"/>
        <end position="281"/>
    </location>
</feature>
<dbReference type="InterPro" id="IPR036938">
    <property type="entry name" value="PAP2/HPO_sf"/>
</dbReference>
<evidence type="ECO:0000256" key="8">
    <source>
        <dbReference type="SAM" id="Phobius"/>
    </source>
</evidence>
<comment type="subcellular location">
    <subcellularLocation>
        <location evidence="1">Cell membrane</location>
        <topology evidence="1">Multi-pass membrane protein</topology>
    </subcellularLocation>
</comment>
<gene>
    <name evidence="10" type="ORF">ACFPK8_10940</name>
</gene>
<keyword evidence="4" id="KW-0378">Hydrolase</keyword>
<dbReference type="SMART" id="SM00014">
    <property type="entry name" value="acidPPc"/>
    <property type="match status" value="1"/>
</dbReference>
<evidence type="ECO:0000256" key="1">
    <source>
        <dbReference type="ARBA" id="ARBA00004651"/>
    </source>
</evidence>
<dbReference type="Proteomes" id="UP001595937">
    <property type="component" value="Unassembled WGS sequence"/>
</dbReference>
<reference evidence="11" key="1">
    <citation type="journal article" date="2019" name="Int. J. Syst. Evol. Microbiol.">
        <title>The Global Catalogue of Microorganisms (GCM) 10K type strain sequencing project: providing services to taxonomists for standard genome sequencing and annotation.</title>
        <authorList>
            <consortium name="The Broad Institute Genomics Platform"/>
            <consortium name="The Broad Institute Genome Sequencing Center for Infectious Disease"/>
            <person name="Wu L."/>
            <person name="Ma J."/>
        </authorList>
    </citation>
    <scope>NUCLEOTIDE SEQUENCE [LARGE SCALE GENOMIC DNA]</scope>
    <source>
        <strain evidence="11">CGMCC 1.16455</strain>
    </source>
</reference>
<evidence type="ECO:0000256" key="5">
    <source>
        <dbReference type="ARBA" id="ARBA00022989"/>
    </source>
</evidence>
<dbReference type="InterPro" id="IPR000326">
    <property type="entry name" value="PAP2/HPO"/>
</dbReference>
<feature type="transmembrane region" description="Helical" evidence="8">
    <location>
        <begin position="53"/>
        <end position="73"/>
    </location>
</feature>
<evidence type="ECO:0000256" key="7">
    <source>
        <dbReference type="SAM" id="MobiDB-lite"/>
    </source>
</evidence>
<evidence type="ECO:0000313" key="10">
    <source>
        <dbReference type="EMBL" id="MFC5298026.1"/>
    </source>
</evidence>
<dbReference type="RefSeq" id="WP_343924959.1">
    <property type="nucleotide sequence ID" value="NZ_BAAAIR010000043.1"/>
</dbReference>
<accession>A0ABW0FHE0</accession>
<dbReference type="Pfam" id="PF01569">
    <property type="entry name" value="PAP2"/>
    <property type="match status" value="1"/>
</dbReference>
<keyword evidence="6 8" id="KW-0472">Membrane</keyword>
<evidence type="ECO:0000313" key="11">
    <source>
        <dbReference type="Proteomes" id="UP001595937"/>
    </source>
</evidence>
<dbReference type="SUPFAM" id="SSF48317">
    <property type="entry name" value="Acid phosphatase/Vanadium-dependent haloperoxidase"/>
    <property type="match status" value="1"/>
</dbReference>
<organism evidence="10 11">
    <name type="scientific">Brachybacterium tyrofermentans</name>
    <dbReference type="NCBI Taxonomy" id="47848"/>
    <lineage>
        <taxon>Bacteria</taxon>
        <taxon>Bacillati</taxon>
        <taxon>Actinomycetota</taxon>
        <taxon>Actinomycetes</taxon>
        <taxon>Micrococcales</taxon>
        <taxon>Dermabacteraceae</taxon>
        <taxon>Brachybacterium</taxon>
    </lineage>
</organism>
<sequence length="281" mass="27879">MALLVAALFLTVVAGYAIRGLPAVGELDRAVVRAASTGLDGAAAGLATGIDLALGPLSAALLMGVMVVVVGVLRRSAWDGLRTGLVALVPWVAVEGIKLVVRRPRPDADLLLHPLVLSPESFSYPSGHTAVAAALCVGILCSLPGGRGVRGRPGGQDSRDQQGRRNPADRRVDARRTVGIVLAVLVVGATAWSRVALGLHHPTDVLASVLLVPTLGLLLAGLLDPRRSGPASAGPAPARPAPAGPAPAGPAPAGPARAGPASAGPAPAGPAPTLGAPTSQG</sequence>
<dbReference type="PANTHER" id="PTHR14969">
    <property type="entry name" value="SPHINGOSINE-1-PHOSPHATE PHOSPHOHYDROLASE"/>
    <property type="match status" value="1"/>
</dbReference>
<protein>
    <submittedName>
        <fullName evidence="10">Phosphatase PAP2 family protein</fullName>
    </submittedName>
</protein>
<evidence type="ECO:0000259" key="9">
    <source>
        <dbReference type="SMART" id="SM00014"/>
    </source>
</evidence>
<comment type="caution">
    <text evidence="10">The sequence shown here is derived from an EMBL/GenBank/DDBJ whole genome shotgun (WGS) entry which is preliminary data.</text>
</comment>
<feature type="compositionally biased region" description="Low complexity" evidence="7">
    <location>
        <begin position="227"/>
        <end position="236"/>
    </location>
</feature>
<dbReference type="Gene3D" id="1.20.144.10">
    <property type="entry name" value="Phosphatidic acid phosphatase type 2/haloperoxidase"/>
    <property type="match status" value="1"/>
</dbReference>
<feature type="compositionally biased region" description="Pro residues" evidence="7">
    <location>
        <begin position="237"/>
        <end position="253"/>
    </location>
</feature>
<evidence type="ECO:0000256" key="3">
    <source>
        <dbReference type="ARBA" id="ARBA00022692"/>
    </source>
</evidence>
<feature type="compositionally biased region" description="Basic and acidic residues" evidence="7">
    <location>
        <begin position="157"/>
        <end position="171"/>
    </location>
</feature>
<dbReference type="PANTHER" id="PTHR14969:SF62">
    <property type="entry name" value="DECAPRENYLPHOSPHORYL-5-PHOSPHORIBOSE PHOSPHATASE RV3807C-RELATED"/>
    <property type="match status" value="1"/>
</dbReference>
<keyword evidence="3 8" id="KW-0812">Transmembrane</keyword>
<proteinExistence type="predicted"/>